<dbReference type="Proteomes" id="UP001190700">
    <property type="component" value="Unassembled WGS sequence"/>
</dbReference>
<feature type="chain" id="PRO_5042127891" evidence="1">
    <location>
        <begin position="31"/>
        <end position="185"/>
    </location>
</feature>
<keyword evidence="1" id="KW-0732">Signal</keyword>
<comment type="caution">
    <text evidence="2">The sequence shown here is derived from an EMBL/GenBank/DDBJ whole genome shotgun (WGS) entry which is preliminary data.</text>
</comment>
<proteinExistence type="predicted"/>
<organism evidence="2 3">
    <name type="scientific">Cymbomonas tetramitiformis</name>
    <dbReference type="NCBI Taxonomy" id="36881"/>
    <lineage>
        <taxon>Eukaryota</taxon>
        <taxon>Viridiplantae</taxon>
        <taxon>Chlorophyta</taxon>
        <taxon>Pyramimonadophyceae</taxon>
        <taxon>Pyramimonadales</taxon>
        <taxon>Pyramimonadaceae</taxon>
        <taxon>Cymbomonas</taxon>
    </lineage>
</organism>
<name>A0AAE0F4E4_9CHLO</name>
<accession>A0AAE0F4E4</accession>
<dbReference type="AlphaFoldDB" id="A0AAE0F4E4"/>
<evidence type="ECO:0000313" key="2">
    <source>
        <dbReference type="EMBL" id="KAK3251124.1"/>
    </source>
</evidence>
<evidence type="ECO:0000313" key="3">
    <source>
        <dbReference type="Proteomes" id="UP001190700"/>
    </source>
</evidence>
<keyword evidence="3" id="KW-1185">Reference proteome</keyword>
<sequence>MFPPSPSLNRGPMWRLFFVFILGCISRSHAHTTDVCWIWDADGRGIQFYVATWHDDQYCDIWENGKFCPLTVTQNGRTYDKYEGKQITLDHNTLTNMQCRGYCPQQYYQTSCRWWSCSSYPTNNGDQRLTWFTFHVDINCGEGVYQIVAPNHYMFDSSTDPYHSCKPTQSTYNGATYEGYAYNWG</sequence>
<evidence type="ECO:0000256" key="1">
    <source>
        <dbReference type="SAM" id="SignalP"/>
    </source>
</evidence>
<gene>
    <name evidence="2" type="ORF">CYMTET_39529</name>
</gene>
<dbReference type="EMBL" id="LGRX02026257">
    <property type="protein sequence ID" value="KAK3251124.1"/>
    <property type="molecule type" value="Genomic_DNA"/>
</dbReference>
<feature type="signal peptide" evidence="1">
    <location>
        <begin position="1"/>
        <end position="30"/>
    </location>
</feature>
<reference evidence="2 3" key="1">
    <citation type="journal article" date="2015" name="Genome Biol. Evol.">
        <title>Comparative Genomics of a Bacterivorous Green Alga Reveals Evolutionary Causalities and Consequences of Phago-Mixotrophic Mode of Nutrition.</title>
        <authorList>
            <person name="Burns J.A."/>
            <person name="Paasch A."/>
            <person name="Narechania A."/>
            <person name="Kim E."/>
        </authorList>
    </citation>
    <scope>NUCLEOTIDE SEQUENCE [LARGE SCALE GENOMIC DNA]</scope>
    <source>
        <strain evidence="2 3">PLY_AMNH</strain>
    </source>
</reference>
<protein>
    <submittedName>
        <fullName evidence="2">Uncharacterized protein</fullName>
    </submittedName>
</protein>
<feature type="non-terminal residue" evidence="2">
    <location>
        <position position="185"/>
    </location>
</feature>